<dbReference type="SUPFAM" id="SSF161098">
    <property type="entry name" value="MetI-like"/>
    <property type="match status" value="1"/>
</dbReference>
<gene>
    <name evidence="9" type="ORF">SAMN02745217_01321</name>
</gene>
<dbReference type="Proteomes" id="UP000184612">
    <property type="component" value="Unassembled WGS sequence"/>
</dbReference>
<evidence type="ECO:0000256" key="7">
    <source>
        <dbReference type="SAM" id="Phobius"/>
    </source>
</evidence>
<dbReference type="AlphaFoldDB" id="A0A1M7Y3V7"/>
<dbReference type="PANTHER" id="PTHR30151:SF19">
    <property type="entry name" value="ABC TRANSPORTER PERMEASE"/>
    <property type="match status" value="1"/>
</dbReference>
<reference evidence="9 10" key="1">
    <citation type="submission" date="2016-12" db="EMBL/GenBank/DDBJ databases">
        <authorList>
            <person name="Song W.-J."/>
            <person name="Kurnit D.M."/>
        </authorList>
    </citation>
    <scope>NUCLEOTIDE SEQUENCE [LARGE SCALE GENOMIC DNA]</scope>
    <source>
        <strain evidence="9 10">DSM 12503</strain>
    </source>
</reference>
<feature type="domain" description="ABC transmembrane type-1" evidence="8">
    <location>
        <begin position="17"/>
        <end position="131"/>
    </location>
</feature>
<evidence type="ECO:0000256" key="3">
    <source>
        <dbReference type="ARBA" id="ARBA00022475"/>
    </source>
</evidence>
<feature type="transmembrane region" description="Helical" evidence="7">
    <location>
        <begin position="12"/>
        <end position="29"/>
    </location>
</feature>
<dbReference type="EMBL" id="FRFD01000004">
    <property type="protein sequence ID" value="SHO46877.1"/>
    <property type="molecule type" value="Genomic_DNA"/>
</dbReference>
<dbReference type="STRING" id="1121345.SAMN02745217_01321"/>
<evidence type="ECO:0000256" key="6">
    <source>
        <dbReference type="ARBA" id="ARBA00023136"/>
    </source>
</evidence>
<evidence type="ECO:0000256" key="2">
    <source>
        <dbReference type="ARBA" id="ARBA00022448"/>
    </source>
</evidence>
<evidence type="ECO:0000259" key="8">
    <source>
        <dbReference type="Pfam" id="PF00528"/>
    </source>
</evidence>
<dbReference type="GO" id="GO:0005886">
    <property type="term" value="C:plasma membrane"/>
    <property type="evidence" value="ECO:0007669"/>
    <property type="project" value="UniProtKB-SubCell"/>
</dbReference>
<protein>
    <submittedName>
        <fullName evidence="9">Binding-protein-dependent transport system inner membrane component</fullName>
    </submittedName>
</protein>
<keyword evidence="6 7" id="KW-0472">Membrane</keyword>
<dbReference type="GO" id="GO:0055085">
    <property type="term" value="P:transmembrane transport"/>
    <property type="evidence" value="ECO:0007669"/>
    <property type="project" value="InterPro"/>
</dbReference>
<comment type="subcellular location">
    <subcellularLocation>
        <location evidence="1">Cell membrane</location>
        <topology evidence="1">Multi-pass membrane protein</topology>
    </subcellularLocation>
</comment>
<accession>A0A1M7Y3V7</accession>
<evidence type="ECO:0000313" key="10">
    <source>
        <dbReference type="Proteomes" id="UP000184612"/>
    </source>
</evidence>
<dbReference type="Pfam" id="PF00528">
    <property type="entry name" value="BPD_transp_1"/>
    <property type="match status" value="1"/>
</dbReference>
<dbReference type="OrthoDB" id="9783295at2"/>
<dbReference type="PANTHER" id="PTHR30151">
    <property type="entry name" value="ALKANE SULFONATE ABC TRANSPORTER-RELATED, MEMBRANE SUBUNIT"/>
    <property type="match status" value="1"/>
</dbReference>
<keyword evidence="5 7" id="KW-1133">Transmembrane helix</keyword>
<feature type="transmembrane region" description="Helical" evidence="7">
    <location>
        <begin position="71"/>
        <end position="95"/>
    </location>
</feature>
<organism evidence="9 10">
    <name type="scientific">Anaerocolumna xylanovorans DSM 12503</name>
    <dbReference type="NCBI Taxonomy" id="1121345"/>
    <lineage>
        <taxon>Bacteria</taxon>
        <taxon>Bacillati</taxon>
        <taxon>Bacillota</taxon>
        <taxon>Clostridia</taxon>
        <taxon>Lachnospirales</taxon>
        <taxon>Lachnospiraceae</taxon>
        <taxon>Anaerocolumna</taxon>
    </lineage>
</organism>
<feature type="transmembrane region" description="Helical" evidence="7">
    <location>
        <begin position="107"/>
        <end position="127"/>
    </location>
</feature>
<name>A0A1M7Y3V7_9FIRM</name>
<evidence type="ECO:0000313" key="9">
    <source>
        <dbReference type="EMBL" id="SHO46877.1"/>
    </source>
</evidence>
<keyword evidence="10" id="KW-1185">Reference proteome</keyword>
<keyword evidence="4 7" id="KW-0812">Transmembrane</keyword>
<dbReference type="InterPro" id="IPR035906">
    <property type="entry name" value="MetI-like_sf"/>
</dbReference>
<evidence type="ECO:0000256" key="5">
    <source>
        <dbReference type="ARBA" id="ARBA00022989"/>
    </source>
</evidence>
<evidence type="ECO:0000256" key="4">
    <source>
        <dbReference type="ARBA" id="ARBA00022692"/>
    </source>
</evidence>
<keyword evidence="2" id="KW-0813">Transport</keyword>
<dbReference type="RefSeq" id="WP_084558520.1">
    <property type="nucleotide sequence ID" value="NZ_FRFD01000004.1"/>
</dbReference>
<keyword evidence="3" id="KW-1003">Cell membrane</keyword>
<dbReference type="Gene3D" id="1.10.3720.10">
    <property type="entry name" value="MetI-like"/>
    <property type="match status" value="1"/>
</dbReference>
<dbReference type="InterPro" id="IPR000515">
    <property type="entry name" value="MetI-like"/>
</dbReference>
<proteinExistence type="predicted"/>
<sequence length="132" mass="14833">MISFYGNNCTYHTLSVAVFSTIITLYTNFTSIEEDKKKLILTLGGTKKDILWKVVIPCNIPQIISIMKVNIGLSLVGVIIGEFLAAKAGLGYLIIYGSQVFKLDYVIMSIVILCILATFLYQLLSYFEKKYK</sequence>
<evidence type="ECO:0000256" key="1">
    <source>
        <dbReference type="ARBA" id="ARBA00004651"/>
    </source>
</evidence>